<sequence>MIAEGVPIAGRTGAVLHDDDIDVTHGHDEGPRPLMKIAHVTDFYLPRLGGIEMQVAELTGRQRAAGHEVVVVTSSPSTRDAPDDSDPYAPSHTSAGVPFGPDAVVRLTDGYRVQHAIHPAAWRDGCREVREGGYDLVHCHVGVGSPLGFFVARAAARAGIPTVVTVHSLWAWAIGIFRLCNLVWGWTKLPITWTAVSDTAARHVRRVLPDGARVHVIPNGVDPARWTRRGGYPDREGELTVAAVMRLSARKRPMPLLRMLRDAQDRLGSTATIRLQVAGCGPRQRAMDRYLRRHGLADQVTLHGRLDRDHVRLMLESSDAFIAPANLESFGLAALEARCAGLPIVAKASGGLPEFIRHEREGLICETDGDMTHALERLARDRPLLRRIQHHNRTQDCAVIWPHTLTLLADVYETAGAGDVSLLPEIDLSPLQGDEAVRPHPRGRTER</sequence>
<feature type="domain" description="Glycosyl transferase family 1" evidence="5">
    <location>
        <begin position="231"/>
        <end position="391"/>
    </location>
</feature>
<dbReference type="Gene3D" id="3.40.50.2000">
    <property type="entry name" value="Glycogen Phosphorylase B"/>
    <property type="match status" value="2"/>
</dbReference>
<dbReference type="PANTHER" id="PTHR45947:SF3">
    <property type="entry name" value="SULFOQUINOVOSYL TRANSFERASE SQD2"/>
    <property type="match status" value="1"/>
</dbReference>
<keyword evidence="3 7" id="KW-0808">Transferase</keyword>
<dbReference type="SUPFAM" id="SSF53756">
    <property type="entry name" value="UDP-Glycosyltransferase/glycogen phosphorylase"/>
    <property type="match status" value="1"/>
</dbReference>
<protein>
    <recommendedName>
        <fullName evidence="1">D-inositol 3-phosphate glycosyltransferase</fullName>
    </recommendedName>
</protein>
<proteinExistence type="predicted"/>
<dbReference type="InterPro" id="IPR028098">
    <property type="entry name" value="Glyco_trans_4-like_N"/>
</dbReference>
<dbReference type="Proteomes" id="UP000431092">
    <property type="component" value="Unassembled WGS sequence"/>
</dbReference>
<evidence type="ECO:0000259" key="6">
    <source>
        <dbReference type="Pfam" id="PF13439"/>
    </source>
</evidence>
<dbReference type="RefSeq" id="WP_154593367.1">
    <property type="nucleotide sequence ID" value="NZ_WLVL01000037.1"/>
</dbReference>
<dbReference type="EMBL" id="WLVL01000037">
    <property type="protein sequence ID" value="MTB72067.1"/>
    <property type="molecule type" value="Genomic_DNA"/>
</dbReference>
<evidence type="ECO:0000313" key="8">
    <source>
        <dbReference type="Proteomes" id="UP000431092"/>
    </source>
</evidence>
<evidence type="ECO:0000256" key="4">
    <source>
        <dbReference type="SAM" id="MobiDB-lite"/>
    </source>
</evidence>
<keyword evidence="8" id="KW-1185">Reference proteome</keyword>
<evidence type="ECO:0000256" key="3">
    <source>
        <dbReference type="ARBA" id="ARBA00022679"/>
    </source>
</evidence>
<accession>A0A6I3IEH0</accession>
<reference evidence="7 8" key="1">
    <citation type="submission" date="2019-11" db="EMBL/GenBank/DDBJ databases">
        <title>Whole genome sequencing identifies a novel species of the genus Arsenicicoccus isolated from human blood.</title>
        <authorList>
            <person name="Jeong J.H."/>
            <person name="Kweon O.J."/>
            <person name="Kim H.R."/>
            <person name="Kim T.-H."/>
            <person name="Ha S.-M."/>
            <person name="Lee M.-K."/>
        </authorList>
    </citation>
    <scope>NUCLEOTIDE SEQUENCE [LARGE SCALE GENOMIC DNA]</scope>
    <source>
        <strain evidence="7 8">MKL-02</strain>
    </source>
</reference>
<evidence type="ECO:0000259" key="5">
    <source>
        <dbReference type="Pfam" id="PF00534"/>
    </source>
</evidence>
<dbReference type="InterPro" id="IPR050194">
    <property type="entry name" value="Glycosyltransferase_grp1"/>
</dbReference>
<organism evidence="7 8">
    <name type="scientific">Arsenicicoccus cauae</name>
    <dbReference type="NCBI Taxonomy" id="2663847"/>
    <lineage>
        <taxon>Bacteria</taxon>
        <taxon>Bacillati</taxon>
        <taxon>Actinomycetota</taxon>
        <taxon>Actinomycetes</taxon>
        <taxon>Micrococcales</taxon>
        <taxon>Intrasporangiaceae</taxon>
        <taxon>Arsenicicoccus</taxon>
    </lineage>
</organism>
<dbReference type="CDD" id="cd03801">
    <property type="entry name" value="GT4_PimA-like"/>
    <property type="match status" value="1"/>
</dbReference>
<gene>
    <name evidence="7" type="ORF">GGG17_08820</name>
</gene>
<evidence type="ECO:0000256" key="2">
    <source>
        <dbReference type="ARBA" id="ARBA00022676"/>
    </source>
</evidence>
<dbReference type="GO" id="GO:1901137">
    <property type="term" value="P:carbohydrate derivative biosynthetic process"/>
    <property type="evidence" value="ECO:0007669"/>
    <property type="project" value="UniProtKB-ARBA"/>
</dbReference>
<dbReference type="AlphaFoldDB" id="A0A6I3IEH0"/>
<dbReference type="PANTHER" id="PTHR45947">
    <property type="entry name" value="SULFOQUINOVOSYL TRANSFERASE SQD2"/>
    <property type="match status" value="1"/>
</dbReference>
<feature type="domain" description="Glycosyltransferase subfamily 4-like N-terminal" evidence="6">
    <location>
        <begin position="49"/>
        <end position="225"/>
    </location>
</feature>
<dbReference type="InterPro" id="IPR001296">
    <property type="entry name" value="Glyco_trans_1"/>
</dbReference>
<dbReference type="Pfam" id="PF00534">
    <property type="entry name" value="Glycos_transf_1"/>
    <property type="match status" value="1"/>
</dbReference>
<dbReference type="GO" id="GO:0016758">
    <property type="term" value="F:hexosyltransferase activity"/>
    <property type="evidence" value="ECO:0007669"/>
    <property type="project" value="TreeGrafter"/>
</dbReference>
<dbReference type="Pfam" id="PF13439">
    <property type="entry name" value="Glyco_transf_4"/>
    <property type="match status" value="1"/>
</dbReference>
<feature type="region of interest" description="Disordered" evidence="4">
    <location>
        <begin position="73"/>
        <end position="96"/>
    </location>
</feature>
<name>A0A6I3IEH0_9MICO</name>
<keyword evidence="2" id="KW-0328">Glycosyltransferase</keyword>
<evidence type="ECO:0000313" key="7">
    <source>
        <dbReference type="EMBL" id="MTB72067.1"/>
    </source>
</evidence>
<comment type="caution">
    <text evidence="7">The sequence shown here is derived from an EMBL/GenBank/DDBJ whole genome shotgun (WGS) entry which is preliminary data.</text>
</comment>
<evidence type="ECO:0000256" key="1">
    <source>
        <dbReference type="ARBA" id="ARBA00021292"/>
    </source>
</evidence>